<dbReference type="RefSeq" id="WP_072631654.1">
    <property type="nucleotide sequence ID" value="NZ_JABBAN010000207.1"/>
</dbReference>
<evidence type="ECO:0000313" key="3">
    <source>
        <dbReference type="Proteomes" id="UP000184514"/>
    </source>
</evidence>
<name>A0A1L9NTU7_9RHOB</name>
<evidence type="ECO:0000259" key="1">
    <source>
        <dbReference type="Pfam" id="PF00149"/>
    </source>
</evidence>
<dbReference type="GO" id="GO:0016787">
    <property type="term" value="F:hydrolase activity"/>
    <property type="evidence" value="ECO:0007669"/>
    <property type="project" value="InterPro"/>
</dbReference>
<sequence length="223" mass="24526">MSHHAFSFNGEMLHALPSGALYWPAQNLLCVSDLHFGKAQRYALQGGSALPPYEVKDTLMRLDHDITTQAAKTVICLGDSFDRISASADLDLDAREWITRLQAGREWIWIEGNHDPGPVDLGGTHLAEHLRAGLIFRHIAIGETLKSGEISGHYHPKITLNLKARALTRRCFAIDERRLIMPAFGTYTGGLSVRAEPLNTLLSTKAIAVLTGETALPVPIKTR</sequence>
<accession>A0A1L9NTU7</accession>
<dbReference type="PIRSF" id="PIRSF000887">
    <property type="entry name" value="Pesterase_MJ0037"/>
    <property type="match status" value="1"/>
</dbReference>
<dbReference type="AlphaFoldDB" id="A0A1L9NTU7"/>
<proteinExistence type="predicted"/>
<evidence type="ECO:0000313" key="2">
    <source>
        <dbReference type="EMBL" id="OJI92659.1"/>
    </source>
</evidence>
<organism evidence="2 3">
    <name type="scientific">Planktotalea frisia</name>
    <dbReference type="NCBI Taxonomy" id="696762"/>
    <lineage>
        <taxon>Bacteria</taxon>
        <taxon>Pseudomonadati</taxon>
        <taxon>Pseudomonadota</taxon>
        <taxon>Alphaproteobacteria</taxon>
        <taxon>Rhodobacterales</taxon>
        <taxon>Paracoccaceae</taxon>
        <taxon>Planktotalea</taxon>
    </lineage>
</organism>
<dbReference type="NCBIfam" id="TIGR04123">
    <property type="entry name" value="P_estr_lig_assc"/>
    <property type="match status" value="1"/>
</dbReference>
<dbReference type="STRING" id="696762.PFRI_31440"/>
<dbReference type="Proteomes" id="UP000184514">
    <property type="component" value="Unassembled WGS sequence"/>
</dbReference>
<protein>
    <submittedName>
        <fullName evidence="2">Calcineurin-like phosphoesterase</fullName>
    </submittedName>
</protein>
<dbReference type="EMBL" id="MLCB01000172">
    <property type="protein sequence ID" value="OJI92659.1"/>
    <property type="molecule type" value="Genomic_DNA"/>
</dbReference>
<gene>
    <name evidence="2" type="ORF">PFRI_31440</name>
</gene>
<dbReference type="PANTHER" id="PTHR39323">
    <property type="entry name" value="BLR1149 PROTEIN"/>
    <property type="match status" value="1"/>
</dbReference>
<comment type="caution">
    <text evidence="2">The sequence shown here is derived from an EMBL/GenBank/DDBJ whole genome shotgun (WGS) entry which is preliminary data.</text>
</comment>
<dbReference type="Pfam" id="PF00149">
    <property type="entry name" value="Metallophos"/>
    <property type="match status" value="1"/>
</dbReference>
<dbReference type="SUPFAM" id="SSF56300">
    <property type="entry name" value="Metallo-dependent phosphatases"/>
    <property type="match status" value="1"/>
</dbReference>
<dbReference type="Gene3D" id="3.60.21.10">
    <property type="match status" value="1"/>
</dbReference>
<reference evidence="2 3" key="1">
    <citation type="submission" date="2016-10" db="EMBL/GenBank/DDBJ databases">
        <title>Genome sequence of Planktotalea frisia SH6-1.</title>
        <authorList>
            <person name="Poehlein A."/>
            <person name="Bakenhus I."/>
            <person name="Voget S."/>
            <person name="Brinkhoff T."/>
            <person name="Simon M."/>
        </authorList>
    </citation>
    <scope>NUCLEOTIDE SEQUENCE [LARGE SCALE GENOMIC DNA]</scope>
    <source>
        <strain evidence="2 3">SH6-1</strain>
    </source>
</reference>
<dbReference type="InterPro" id="IPR026336">
    <property type="entry name" value="PdeM-like"/>
</dbReference>
<dbReference type="OrthoDB" id="9795838at2"/>
<dbReference type="InterPro" id="IPR029052">
    <property type="entry name" value="Metallo-depent_PP-like"/>
</dbReference>
<feature type="domain" description="Calcineurin-like phosphoesterase" evidence="1">
    <location>
        <begin position="28"/>
        <end position="122"/>
    </location>
</feature>
<dbReference type="InterPro" id="IPR004843">
    <property type="entry name" value="Calcineurin-like_PHP"/>
</dbReference>
<dbReference type="InterPro" id="IPR024173">
    <property type="entry name" value="Pesterase_MJ0037-like"/>
</dbReference>
<dbReference type="PANTHER" id="PTHR39323:SF1">
    <property type="entry name" value="BLR1149 PROTEIN"/>
    <property type="match status" value="1"/>
</dbReference>
<keyword evidence="3" id="KW-1185">Reference proteome</keyword>